<keyword evidence="1" id="KW-0472">Membrane</keyword>
<sequence length="123" mass="14008">MGFFTWLGSQLDRLASEVFNWLRDVTTWLAEKLTAFLKALFTGLQKLWETAIASVLTAAFGFASILYVIFYAGSVLGETIMEIWDPRYVNSKPSQVFKLKQAPQNTPLPKRSEAQTLLIEDWN</sequence>
<evidence type="ECO:0000256" key="1">
    <source>
        <dbReference type="SAM" id="Phobius"/>
    </source>
</evidence>
<comment type="caution">
    <text evidence="2">The sequence shown here is derived from an EMBL/GenBank/DDBJ whole genome shotgun (WGS) entry which is preliminary data.</text>
</comment>
<dbReference type="EMBL" id="BLAY01000046">
    <property type="protein sequence ID" value="GET38494.1"/>
    <property type="molecule type" value="Genomic_DNA"/>
</dbReference>
<evidence type="ECO:0000313" key="2">
    <source>
        <dbReference type="EMBL" id="GET38494.1"/>
    </source>
</evidence>
<keyword evidence="1" id="KW-1133">Transmembrane helix</keyword>
<dbReference type="AlphaFoldDB" id="A0AAV3X8I1"/>
<protein>
    <submittedName>
        <fullName evidence="2">Uncharacterized protein</fullName>
    </submittedName>
</protein>
<reference evidence="2" key="1">
    <citation type="submission" date="2019-10" db="EMBL/GenBank/DDBJ databases">
        <title>Draft genome sequece of Microseira wollei NIES-4236.</title>
        <authorList>
            <person name="Yamaguchi H."/>
            <person name="Suzuki S."/>
            <person name="Kawachi M."/>
        </authorList>
    </citation>
    <scope>NUCLEOTIDE SEQUENCE</scope>
    <source>
        <strain evidence="2">NIES-4236</strain>
    </source>
</reference>
<feature type="transmembrane region" description="Helical" evidence="1">
    <location>
        <begin position="51"/>
        <end position="72"/>
    </location>
</feature>
<dbReference type="RefSeq" id="WP_226582150.1">
    <property type="nucleotide sequence ID" value="NZ_BLAY01000046.1"/>
</dbReference>
<evidence type="ECO:0000313" key="3">
    <source>
        <dbReference type="Proteomes" id="UP001050975"/>
    </source>
</evidence>
<accession>A0AAV3X8I1</accession>
<dbReference type="Proteomes" id="UP001050975">
    <property type="component" value="Unassembled WGS sequence"/>
</dbReference>
<proteinExistence type="predicted"/>
<keyword evidence="3" id="KW-1185">Reference proteome</keyword>
<gene>
    <name evidence="2" type="ORF">MiSe_32520</name>
</gene>
<organism evidence="2 3">
    <name type="scientific">Microseira wollei NIES-4236</name>
    <dbReference type="NCBI Taxonomy" id="2530354"/>
    <lineage>
        <taxon>Bacteria</taxon>
        <taxon>Bacillati</taxon>
        <taxon>Cyanobacteriota</taxon>
        <taxon>Cyanophyceae</taxon>
        <taxon>Oscillatoriophycideae</taxon>
        <taxon>Aerosakkonematales</taxon>
        <taxon>Aerosakkonemataceae</taxon>
        <taxon>Microseira</taxon>
    </lineage>
</organism>
<name>A0AAV3X8I1_9CYAN</name>
<keyword evidence="1" id="KW-0812">Transmembrane</keyword>